<evidence type="ECO:0000313" key="3">
    <source>
        <dbReference type="Proteomes" id="UP000433532"/>
    </source>
</evidence>
<organism evidence="2 4">
    <name type="scientific">Pseudomonas aeruginosa</name>
    <dbReference type="NCBI Taxonomy" id="287"/>
    <lineage>
        <taxon>Bacteria</taxon>
        <taxon>Pseudomonadati</taxon>
        <taxon>Pseudomonadota</taxon>
        <taxon>Gammaproteobacteria</taxon>
        <taxon>Pseudomonadales</taxon>
        <taxon>Pseudomonadaceae</taxon>
        <taxon>Pseudomonas</taxon>
    </lineage>
</organism>
<dbReference type="Proteomes" id="UP000644192">
    <property type="component" value="Unassembled WGS sequence"/>
</dbReference>
<sequence>MGDWADFVSADMTRLSRVKLVEACGIQRSIIYQNSQVVTLLRDLESELRAHGVLYGRSADANCAHQNGLTHDEELEQRLGDLSASLCKFNDYLNEVSNSLVVYPLSRPK</sequence>
<reference evidence="2" key="2">
    <citation type="submission" date="2020-01" db="EMBL/GenBank/DDBJ databases">
        <title>Bacteria Cultured from War Wounds Associated with the Conflict in Eastern Ukraine.</title>
        <authorList>
            <person name="Snesrud E."/>
            <person name="Galac M.R."/>
            <person name="Mc Gann P."/>
            <person name="Valentine K."/>
            <person name="Viacheslav K."/>
        </authorList>
    </citation>
    <scope>NUCLEOTIDE SEQUENCE</scope>
    <source>
        <strain evidence="2">VNMU148</strain>
    </source>
</reference>
<dbReference type="EMBL" id="WOAD01000037">
    <property type="protein sequence ID" value="MUI38915.1"/>
    <property type="molecule type" value="Genomic_DNA"/>
</dbReference>
<dbReference type="Proteomes" id="UP000433532">
    <property type="component" value="Unassembled WGS sequence"/>
</dbReference>
<protein>
    <submittedName>
        <fullName evidence="2">Uncharacterized protein</fullName>
    </submittedName>
</protein>
<name>A0A6A9IH68_PSEAI</name>
<gene>
    <name evidence="1" type="ORF">GNQ48_28335</name>
    <name evidence="2" type="ORF">GUL26_35645</name>
</gene>
<comment type="caution">
    <text evidence="2">The sequence shown here is derived from an EMBL/GenBank/DDBJ whole genome shotgun (WGS) entry which is preliminary data.</text>
</comment>
<proteinExistence type="predicted"/>
<accession>A0A6A9IH68</accession>
<dbReference type="EMBL" id="WXZT01000054">
    <property type="protein sequence ID" value="MZZ17595.1"/>
    <property type="molecule type" value="Genomic_DNA"/>
</dbReference>
<reference evidence="1 3" key="1">
    <citation type="submission" date="2019-11" db="EMBL/GenBank/DDBJ databases">
        <title>Genomes of ocular Pseudomonas aeruginosa isolates.</title>
        <authorList>
            <person name="Khan M."/>
            <person name="Rice S.A."/>
            <person name="Willcox M.D.P."/>
            <person name="Stapleton F."/>
        </authorList>
    </citation>
    <scope>NUCLEOTIDE SEQUENCE [LARGE SCALE GENOMIC DNA]</scope>
    <source>
        <strain evidence="1 3">PA221</strain>
    </source>
</reference>
<evidence type="ECO:0000313" key="2">
    <source>
        <dbReference type="EMBL" id="MZZ17595.1"/>
    </source>
</evidence>
<evidence type="ECO:0000313" key="4">
    <source>
        <dbReference type="Proteomes" id="UP000644192"/>
    </source>
</evidence>
<dbReference type="AlphaFoldDB" id="A0A6A9IH68"/>
<evidence type="ECO:0000313" key="1">
    <source>
        <dbReference type="EMBL" id="MUI38915.1"/>
    </source>
</evidence>
<dbReference type="RefSeq" id="WP_123789211.1">
    <property type="nucleotide sequence ID" value="NZ_AP017302.1"/>
</dbReference>